<proteinExistence type="predicted"/>
<name>A0A183CZN8_9BILA</name>
<feature type="domain" description="C2H2-type" evidence="1">
    <location>
        <begin position="174"/>
        <end position="197"/>
    </location>
</feature>
<dbReference type="WBParaSite" id="GPUH_0000193401-mRNA-1">
    <property type="protein sequence ID" value="GPUH_0000193401-mRNA-1"/>
    <property type="gene ID" value="GPUH_0000193401"/>
</dbReference>
<dbReference type="SUPFAM" id="SSF57667">
    <property type="entry name" value="beta-beta-alpha zinc fingers"/>
    <property type="match status" value="1"/>
</dbReference>
<sequence length="251" mass="27446">LALGSLLSSDYKRKRKNQRSISSLHTFSDSSGTSVTTSSGCSLQSTLIRPAPLTDCSPSLFHSQLMISDFRPTIDQRPTKPASNVVAAQRAVVKPSANEHIITTHIQNYGGVVHQTQKMPKKTASSAHNAVPTRSNRHGLSQKMNQRNNTAPQVVTDGNSSEIVDIETLENLRCEWKGCKRKFTSQKALVDHVFSAHIQWTKQVACLALYLVHLSNSITEHNVSICGIGEATKAARTASEGMGHIEQTVLY</sequence>
<dbReference type="FunFam" id="3.30.160.60:FF:000532">
    <property type="entry name" value="GLIS family zinc finger 2"/>
    <property type="match status" value="1"/>
</dbReference>
<dbReference type="AlphaFoldDB" id="A0A183CZN8"/>
<evidence type="ECO:0000259" key="1">
    <source>
        <dbReference type="PROSITE" id="PS00028"/>
    </source>
</evidence>
<dbReference type="Gene3D" id="3.30.160.60">
    <property type="entry name" value="Classic Zinc Finger"/>
    <property type="match status" value="1"/>
</dbReference>
<dbReference type="SMART" id="SM00355">
    <property type="entry name" value="ZnF_C2H2"/>
    <property type="match status" value="1"/>
</dbReference>
<reference evidence="2" key="1">
    <citation type="submission" date="2016-06" db="UniProtKB">
        <authorList>
            <consortium name="WormBaseParasite"/>
        </authorList>
    </citation>
    <scope>IDENTIFICATION</scope>
</reference>
<accession>A0A183CZN8</accession>
<dbReference type="InterPro" id="IPR013087">
    <property type="entry name" value="Znf_C2H2_type"/>
</dbReference>
<protein>
    <submittedName>
        <fullName evidence="2">C2H2-type domain-containing protein</fullName>
    </submittedName>
</protein>
<dbReference type="InterPro" id="IPR036236">
    <property type="entry name" value="Znf_C2H2_sf"/>
</dbReference>
<dbReference type="PROSITE" id="PS00028">
    <property type="entry name" value="ZINC_FINGER_C2H2_1"/>
    <property type="match status" value="1"/>
</dbReference>
<organism evidence="2">
    <name type="scientific">Gongylonema pulchrum</name>
    <dbReference type="NCBI Taxonomy" id="637853"/>
    <lineage>
        <taxon>Eukaryota</taxon>
        <taxon>Metazoa</taxon>
        <taxon>Ecdysozoa</taxon>
        <taxon>Nematoda</taxon>
        <taxon>Chromadorea</taxon>
        <taxon>Rhabditida</taxon>
        <taxon>Spirurina</taxon>
        <taxon>Spiruromorpha</taxon>
        <taxon>Spiruroidea</taxon>
        <taxon>Gongylonematidae</taxon>
        <taxon>Gongylonema</taxon>
    </lineage>
</organism>
<evidence type="ECO:0000313" key="2">
    <source>
        <dbReference type="WBParaSite" id="GPUH_0000193401-mRNA-1"/>
    </source>
</evidence>